<comment type="caution">
    <text evidence="2">The sequence shown here is derived from an EMBL/GenBank/DDBJ whole genome shotgun (WGS) entry which is preliminary data.</text>
</comment>
<keyword evidence="3" id="KW-1185">Reference proteome</keyword>
<organism evidence="2 3">
    <name type="scientific">Lachnospira intestinalis</name>
    <dbReference type="NCBI Taxonomy" id="3133158"/>
    <lineage>
        <taxon>Bacteria</taxon>
        <taxon>Bacillati</taxon>
        <taxon>Bacillota</taxon>
        <taxon>Clostridia</taxon>
        <taxon>Lachnospirales</taxon>
        <taxon>Lachnospiraceae</taxon>
        <taxon>Lachnospira</taxon>
    </lineage>
</organism>
<name>A0ABV1H5S3_9FIRM</name>
<keyword evidence="1" id="KW-1133">Transmembrane helix</keyword>
<proteinExistence type="predicted"/>
<keyword evidence="1" id="KW-0812">Transmembrane</keyword>
<feature type="transmembrane region" description="Helical" evidence="1">
    <location>
        <begin position="37"/>
        <end position="62"/>
    </location>
</feature>
<evidence type="ECO:0000313" key="3">
    <source>
        <dbReference type="Proteomes" id="UP001546774"/>
    </source>
</evidence>
<gene>
    <name evidence="2" type="ORF">WMO37_08580</name>
</gene>
<evidence type="ECO:0000313" key="2">
    <source>
        <dbReference type="EMBL" id="MEQ2555057.1"/>
    </source>
</evidence>
<dbReference type="Proteomes" id="UP001546774">
    <property type="component" value="Unassembled WGS sequence"/>
</dbReference>
<evidence type="ECO:0000256" key="1">
    <source>
        <dbReference type="SAM" id="Phobius"/>
    </source>
</evidence>
<accession>A0ABV1H5S3</accession>
<protein>
    <submittedName>
        <fullName evidence="2">Uncharacterized protein</fullName>
    </submittedName>
</protein>
<dbReference type="EMBL" id="JBBMFS010000006">
    <property type="protein sequence ID" value="MEQ2555057.1"/>
    <property type="molecule type" value="Genomic_DNA"/>
</dbReference>
<sequence length="68" mass="7669">MKKIKRIAALTAVIAWGLLLLVTLITAFINTDSARTLFNGLIFTDIIFPIVIYAMMLVYRILSHKSDD</sequence>
<reference evidence="2" key="1">
    <citation type="submission" date="2024-03" db="EMBL/GenBank/DDBJ databases">
        <title>Human intestinal bacterial collection.</title>
        <authorList>
            <person name="Pauvert C."/>
            <person name="Hitch T.C.A."/>
            <person name="Clavel T."/>
        </authorList>
    </citation>
    <scope>NUCLEOTIDE SEQUENCE [LARGE SCALE GENOMIC DNA]</scope>
    <source>
        <strain evidence="2">CLA-AA-H89B</strain>
    </source>
</reference>
<keyword evidence="1" id="KW-0472">Membrane</keyword>